<dbReference type="InterPro" id="IPR009057">
    <property type="entry name" value="Homeodomain-like_sf"/>
</dbReference>
<protein>
    <submittedName>
        <fullName evidence="7">Transcriptional regulator, TetR family</fullName>
    </submittedName>
</protein>
<dbReference type="STRING" id="45496.SAMN04488079_11271"/>
<keyword evidence="3 5" id="KW-0238">DNA-binding</keyword>
<dbReference type="Proteomes" id="UP000198924">
    <property type="component" value="Unassembled WGS sequence"/>
</dbReference>
<dbReference type="GO" id="GO:0003677">
    <property type="term" value="F:DNA binding"/>
    <property type="evidence" value="ECO:0007669"/>
    <property type="project" value="UniProtKB-UniRule"/>
</dbReference>
<reference evidence="8" key="1">
    <citation type="submission" date="2016-10" db="EMBL/GenBank/DDBJ databases">
        <authorList>
            <person name="Varghese N."/>
            <person name="Submissions S."/>
        </authorList>
    </citation>
    <scope>NUCLEOTIDE SEQUENCE [LARGE SCALE GENOMIC DNA]</scope>
    <source>
        <strain evidence="8">DSM 11578</strain>
    </source>
</reference>
<evidence type="ECO:0000313" key="7">
    <source>
        <dbReference type="EMBL" id="SFK48762.1"/>
    </source>
</evidence>
<dbReference type="SUPFAM" id="SSF48498">
    <property type="entry name" value="Tetracyclin repressor-like, C-terminal domain"/>
    <property type="match status" value="1"/>
</dbReference>
<evidence type="ECO:0000256" key="2">
    <source>
        <dbReference type="ARBA" id="ARBA00023015"/>
    </source>
</evidence>
<dbReference type="Pfam" id="PF08361">
    <property type="entry name" value="TetR_C_2"/>
    <property type="match status" value="1"/>
</dbReference>
<dbReference type="InterPro" id="IPR036271">
    <property type="entry name" value="Tet_transcr_reg_TetR-rel_C_sf"/>
</dbReference>
<dbReference type="InterPro" id="IPR001647">
    <property type="entry name" value="HTH_TetR"/>
</dbReference>
<evidence type="ECO:0000313" key="8">
    <source>
        <dbReference type="Proteomes" id="UP000198924"/>
    </source>
</evidence>
<evidence type="ECO:0000256" key="5">
    <source>
        <dbReference type="PROSITE-ProRule" id="PRU00335"/>
    </source>
</evidence>
<keyword evidence="8" id="KW-1185">Reference proteome</keyword>
<evidence type="ECO:0000256" key="3">
    <source>
        <dbReference type="ARBA" id="ARBA00023125"/>
    </source>
</evidence>
<dbReference type="PROSITE" id="PS50977">
    <property type="entry name" value="HTH_TETR_2"/>
    <property type="match status" value="1"/>
</dbReference>
<gene>
    <name evidence="7" type="ORF">SAMN04488079_11271</name>
</gene>
<dbReference type="InterPro" id="IPR050624">
    <property type="entry name" value="HTH-type_Tx_Regulator"/>
</dbReference>
<organism evidence="7 8">
    <name type="scientific">Methylophaga sulfidovorans</name>
    <dbReference type="NCBI Taxonomy" id="45496"/>
    <lineage>
        <taxon>Bacteria</taxon>
        <taxon>Pseudomonadati</taxon>
        <taxon>Pseudomonadota</taxon>
        <taxon>Gammaproteobacteria</taxon>
        <taxon>Thiotrichales</taxon>
        <taxon>Piscirickettsiaceae</taxon>
        <taxon>Methylophaga</taxon>
    </lineage>
</organism>
<sequence>MKRSKEDAAKTRQKVIDAALKLFGQRGYSGTTLRLIADEAGCSRGPIYWHFANKEELFEEIIAYSQAPLEKLIAQCDDSQAPIEAASNFARQWLSLLFDDAYYRQSFEILLNKTEYTESVSPSLERERALTVSLITTFAGFVERYRQQADSKANTDSQVVAMSMYSYLMGVTQSWMVNPKLNQLEDNIEFYVTEFVRLLQSSQ</sequence>
<feature type="domain" description="HTH tetR-type" evidence="6">
    <location>
        <begin position="9"/>
        <end position="69"/>
    </location>
</feature>
<dbReference type="AlphaFoldDB" id="A0A1I3ZXB6"/>
<dbReference type="PANTHER" id="PTHR43479">
    <property type="entry name" value="ACREF/ENVCD OPERON REPRESSOR-RELATED"/>
    <property type="match status" value="1"/>
</dbReference>
<dbReference type="OrthoDB" id="5816932at2"/>
<keyword evidence="4" id="KW-0804">Transcription</keyword>
<evidence type="ECO:0000259" key="6">
    <source>
        <dbReference type="PROSITE" id="PS50977"/>
    </source>
</evidence>
<evidence type="ECO:0000256" key="1">
    <source>
        <dbReference type="ARBA" id="ARBA00022491"/>
    </source>
</evidence>
<proteinExistence type="predicted"/>
<dbReference type="PRINTS" id="PR00455">
    <property type="entry name" value="HTHTETR"/>
</dbReference>
<accession>A0A1I3ZXB6</accession>
<dbReference type="PANTHER" id="PTHR43479:SF11">
    <property type="entry name" value="ACREF_ENVCD OPERON REPRESSOR-RELATED"/>
    <property type="match status" value="1"/>
</dbReference>
<dbReference type="RefSeq" id="WP_091714518.1">
    <property type="nucleotide sequence ID" value="NZ_FOSH01000012.1"/>
</dbReference>
<dbReference type="Gene3D" id="1.10.357.10">
    <property type="entry name" value="Tetracycline Repressor, domain 2"/>
    <property type="match status" value="1"/>
</dbReference>
<name>A0A1I3ZXB6_9GAMM</name>
<dbReference type="SUPFAM" id="SSF46689">
    <property type="entry name" value="Homeodomain-like"/>
    <property type="match status" value="1"/>
</dbReference>
<dbReference type="EMBL" id="FOSH01000012">
    <property type="protein sequence ID" value="SFK48762.1"/>
    <property type="molecule type" value="Genomic_DNA"/>
</dbReference>
<feature type="DNA-binding region" description="H-T-H motif" evidence="5">
    <location>
        <begin position="32"/>
        <end position="51"/>
    </location>
</feature>
<keyword evidence="1" id="KW-0678">Repressor</keyword>
<dbReference type="InterPro" id="IPR013572">
    <property type="entry name" value="Tscrpt_reg_MAATS_C"/>
</dbReference>
<evidence type="ECO:0000256" key="4">
    <source>
        <dbReference type="ARBA" id="ARBA00023163"/>
    </source>
</evidence>
<keyword evidence="2" id="KW-0805">Transcription regulation</keyword>
<dbReference type="Pfam" id="PF00440">
    <property type="entry name" value="TetR_N"/>
    <property type="match status" value="1"/>
</dbReference>